<gene>
    <name evidence="2" type="ORF">CXY01_34780</name>
</gene>
<evidence type="ECO:0000256" key="1">
    <source>
        <dbReference type="SAM" id="MobiDB-lite"/>
    </source>
</evidence>
<evidence type="ECO:0000313" key="3">
    <source>
        <dbReference type="Proteomes" id="UP000321118"/>
    </source>
</evidence>
<dbReference type="InterPro" id="IPR028037">
    <property type="entry name" value="Antitoxin_Rv0909/MT0933"/>
</dbReference>
<sequence>MGIEDLVNQAKAAVSGHEDQAKSAIEKAAEAVKSRTSDSQDAQIDSVVEKATTYLDEQKKK</sequence>
<dbReference type="EMBL" id="BJUB01000012">
    <property type="protein sequence ID" value="GEK22958.1"/>
    <property type="molecule type" value="Genomic_DNA"/>
</dbReference>
<dbReference type="Proteomes" id="UP000321118">
    <property type="component" value="Unassembled WGS sequence"/>
</dbReference>
<keyword evidence="3" id="KW-1185">Reference proteome</keyword>
<evidence type="ECO:0000313" key="2">
    <source>
        <dbReference type="EMBL" id="GEK22958.1"/>
    </source>
</evidence>
<name>A0A510V7V2_9CELL</name>
<accession>A0A510V7V2</accession>
<organism evidence="2 3">
    <name type="scientific">Cellulomonas xylanilytica</name>
    <dbReference type="NCBI Taxonomy" id="233583"/>
    <lineage>
        <taxon>Bacteria</taxon>
        <taxon>Bacillati</taxon>
        <taxon>Actinomycetota</taxon>
        <taxon>Actinomycetes</taxon>
        <taxon>Micrococcales</taxon>
        <taxon>Cellulomonadaceae</taxon>
        <taxon>Cellulomonas</taxon>
    </lineage>
</organism>
<dbReference type="OrthoDB" id="4828905at2"/>
<dbReference type="Pfam" id="PF14013">
    <property type="entry name" value="MT0933_antitox"/>
    <property type="match status" value="1"/>
</dbReference>
<dbReference type="RefSeq" id="WP_146929887.1">
    <property type="nucleotide sequence ID" value="NZ_BJUB01000012.1"/>
</dbReference>
<comment type="caution">
    <text evidence="2">The sequence shown here is derived from an EMBL/GenBank/DDBJ whole genome shotgun (WGS) entry which is preliminary data.</text>
</comment>
<protein>
    <recommendedName>
        <fullName evidence="4">Antitoxin</fullName>
    </recommendedName>
</protein>
<feature type="region of interest" description="Disordered" evidence="1">
    <location>
        <begin position="1"/>
        <end position="27"/>
    </location>
</feature>
<evidence type="ECO:0008006" key="4">
    <source>
        <dbReference type="Google" id="ProtNLM"/>
    </source>
</evidence>
<proteinExistence type="predicted"/>
<dbReference type="AlphaFoldDB" id="A0A510V7V2"/>
<feature type="compositionally biased region" description="Basic and acidic residues" evidence="1">
    <location>
        <begin position="16"/>
        <end position="27"/>
    </location>
</feature>
<reference evidence="2 3" key="1">
    <citation type="submission" date="2019-07" db="EMBL/GenBank/DDBJ databases">
        <title>Whole genome shotgun sequence of Cellulomonas xylanilytica NBRC 101102.</title>
        <authorList>
            <person name="Hosoyama A."/>
            <person name="Uohara A."/>
            <person name="Ohji S."/>
            <person name="Ichikawa N."/>
        </authorList>
    </citation>
    <scope>NUCLEOTIDE SEQUENCE [LARGE SCALE GENOMIC DNA]</scope>
    <source>
        <strain evidence="2 3">NBRC 101102</strain>
    </source>
</reference>